<reference evidence="3" key="1">
    <citation type="submission" date="2016-11" db="EMBL/GenBank/DDBJ databases">
        <authorList>
            <person name="Varghese N."/>
            <person name="Submissions S."/>
        </authorList>
    </citation>
    <scope>NUCLEOTIDE SEQUENCE [LARGE SCALE GENOMIC DNA]</scope>
    <source>
        <strain evidence="3">DSM 24724</strain>
    </source>
</reference>
<evidence type="ECO:0000313" key="2">
    <source>
        <dbReference type="EMBL" id="SHM13757.1"/>
    </source>
</evidence>
<dbReference type="SUPFAM" id="SSF160631">
    <property type="entry name" value="SMI1/KNR4-like"/>
    <property type="match status" value="1"/>
</dbReference>
<dbReference type="EMBL" id="FRBT01000004">
    <property type="protein sequence ID" value="SHM13757.1"/>
    <property type="molecule type" value="Genomic_DNA"/>
</dbReference>
<dbReference type="PANTHER" id="PTHR47432:SF1">
    <property type="entry name" value="CELL WALL ASSEMBLY REGULATOR SMI1"/>
    <property type="match status" value="1"/>
</dbReference>
<dbReference type="Pfam" id="PF09346">
    <property type="entry name" value="SMI1_KNR4"/>
    <property type="match status" value="1"/>
</dbReference>
<dbReference type="STRING" id="946677.SAMN05444484_104149"/>
<accession>A0A1M7GCT6</accession>
<dbReference type="Proteomes" id="UP000184028">
    <property type="component" value="Unassembled WGS sequence"/>
</dbReference>
<sequence>MSNKLIHMLIEAFKSKLDIFDTFMNKGANEKEILDLENSISLTLPVSYIDLLKTYNGEKRLGIMAGFGFLSIEDVKIQWDFFRISSGQGEPESIYQKNKIKNILYAVKRVPFAHDGSGNFLCIDYDPASEGKSGQILYLPAGDPEPISVIADDFDTFLAFLIDAILSDKLMLIDERDEWDEEDWEKAEIYFENTWRDDWTDIANEYNLKT</sequence>
<name>A0A1M7GCT6_9FLAO</name>
<dbReference type="RefSeq" id="WP_068845022.1">
    <property type="nucleotide sequence ID" value="NZ_FRBT01000004.1"/>
</dbReference>
<dbReference type="OrthoDB" id="355909at2"/>
<organism evidence="2 3">
    <name type="scientific">Flavobacterium chilense</name>
    <dbReference type="NCBI Taxonomy" id="946677"/>
    <lineage>
        <taxon>Bacteria</taxon>
        <taxon>Pseudomonadati</taxon>
        <taxon>Bacteroidota</taxon>
        <taxon>Flavobacteriia</taxon>
        <taxon>Flavobacteriales</taxon>
        <taxon>Flavobacteriaceae</taxon>
        <taxon>Flavobacterium</taxon>
    </lineage>
</organism>
<gene>
    <name evidence="2" type="ORF">SAMN05444484_104149</name>
</gene>
<dbReference type="InterPro" id="IPR037883">
    <property type="entry name" value="Knr4/Smi1-like_sf"/>
</dbReference>
<protein>
    <submittedName>
        <fullName evidence="2">Cell wall assembly regulator SMI1</fullName>
    </submittedName>
</protein>
<dbReference type="InterPro" id="IPR018958">
    <property type="entry name" value="Knr4/Smi1-like_dom"/>
</dbReference>
<proteinExistence type="predicted"/>
<dbReference type="SMART" id="SM00860">
    <property type="entry name" value="SMI1_KNR4"/>
    <property type="match status" value="1"/>
</dbReference>
<dbReference type="PANTHER" id="PTHR47432">
    <property type="entry name" value="CELL WALL ASSEMBLY REGULATOR SMI1"/>
    <property type="match status" value="1"/>
</dbReference>
<dbReference type="Gene3D" id="3.40.1580.10">
    <property type="entry name" value="SMI1/KNR4-like"/>
    <property type="match status" value="1"/>
</dbReference>
<keyword evidence="3" id="KW-1185">Reference proteome</keyword>
<evidence type="ECO:0000313" key="3">
    <source>
        <dbReference type="Proteomes" id="UP000184028"/>
    </source>
</evidence>
<dbReference type="AlphaFoldDB" id="A0A1M7GCT6"/>
<feature type="domain" description="Knr4/Smi1-like" evidence="1">
    <location>
        <begin position="27"/>
        <end position="163"/>
    </location>
</feature>
<evidence type="ECO:0000259" key="1">
    <source>
        <dbReference type="SMART" id="SM00860"/>
    </source>
</evidence>
<dbReference type="InterPro" id="IPR051873">
    <property type="entry name" value="KNR4/SMI1_regulator"/>
</dbReference>